<dbReference type="SUPFAM" id="SSF54909">
    <property type="entry name" value="Dimeric alpha+beta barrel"/>
    <property type="match status" value="1"/>
</dbReference>
<reference evidence="2 3" key="1">
    <citation type="submission" date="2020-03" db="EMBL/GenBank/DDBJ databases">
        <title>Genomic Encyclopedia of Type Strains, Phase IV (KMG-IV): sequencing the most valuable type-strain genomes for metagenomic binning, comparative biology and taxonomic classification.</title>
        <authorList>
            <person name="Goeker M."/>
        </authorList>
    </citation>
    <scope>NUCLEOTIDE SEQUENCE [LARGE SCALE GENOMIC DNA]</scope>
    <source>
        <strain evidence="2 3">DSM 105096</strain>
    </source>
</reference>
<dbReference type="InterPro" id="IPR011008">
    <property type="entry name" value="Dimeric_a/b-barrel"/>
</dbReference>
<protein>
    <submittedName>
        <fullName evidence="2">Quinol monooxygenase YgiN</fullName>
    </submittedName>
</protein>
<dbReference type="Proteomes" id="UP000770785">
    <property type="component" value="Unassembled WGS sequence"/>
</dbReference>
<dbReference type="Pfam" id="PF03992">
    <property type="entry name" value="ABM"/>
    <property type="match status" value="1"/>
</dbReference>
<gene>
    <name evidence="2" type="ORF">GGR27_001722</name>
</gene>
<organism evidence="2 3">
    <name type="scientific">Neolewinella antarctica</name>
    <dbReference type="NCBI Taxonomy" id="442734"/>
    <lineage>
        <taxon>Bacteria</taxon>
        <taxon>Pseudomonadati</taxon>
        <taxon>Bacteroidota</taxon>
        <taxon>Saprospiria</taxon>
        <taxon>Saprospirales</taxon>
        <taxon>Lewinellaceae</taxon>
        <taxon>Neolewinella</taxon>
    </lineage>
</organism>
<accession>A0ABX0XBL6</accession>
<dbReference type="PROSITE" id="PS51725">
    <property type="entry name" value="ABM"/>
    <property type="match status" value="1"/>
</dbReference>
<sequence>MSKQLYLIAKFDLKKADKAYPIFKKHAKASRAKLGCLFFYLIQDKDDPSKFATMECWENYDYFEQHVADDEHEAFFKKIKKHFRKDPEVMEANLVMGME</sequence>
<feature type="domain" description="ABM" evidence="1">
    <location>
        <begin position="5"/>
        <end position="96"/>
    </location>
</feature>
<name>A0ABX0XBL6_9BACT</name>
<proteinExistence type="predicted"/>
<dbReference type="InterPro" id="IPR007138">
    <property type="entry name" value="ABM_dom"/>
</dbReference>
<dbReference type="Gene3D" id="3.30.70.100">
    <property type="match status" value="1"/>
</dbReference>
<evidence type="ECO:0000313" key="2">
    <source>
        <dbReference type="EMBL" id="NJC26223.1"/>
    </source>
</evidence>
<keyword evidence="2" id="KW-0560">Oxidoreductase</keyword>
<evidence type="ECO:0000259" key="1">
    <source>
        <dbReference type="PROSITE" id="PS51725"/>
    </source>
</evidence>
<dbReference type="EMBL" id="JAATJH010000002">
    <property type="protein sequence ID" value="NJC26223.1"/>
    <property type="molecule type" value="Genomic_DNA"/>
</dbReference>
<evidence type="ECO:0000313" key="3">
    <source>
        <dbReference type="Proteomes" id="UP000770785"/>
    </source>
</evidence>
<dbReference type="RefSeq" id="WP_168036979.1">
    <property type="nucleotide sequence ID" value="NZ_JAATJH010000002.1"/>
</dbReference>
<keyword evidence="2" id="KW-0503">Monooxygenase</keyword>
<keyword evidence="3" id="KW-1185">Reference proteome</keyword>
<comment type="caution">
    <text evidence="2">The sequence shown here is derived from an EMBL/GenBank/DDBJ whole genome shotgun (WGS) entry which is preliminary data.</text>
</comment>
<dbReference type="GO" id="GO:0004497">
    <property type="term" value="F:monooxygenase activity"/>
    <property type="evidence" value="ECO:0007669"/>
    <property type="project" value="UniProtKB-KW"/>
</dbReference>